<keyword evidence="5 7" id="KW-1133">Transmembrane helix</keyword>
<organism evidence="8 9">
    <name type="scientific">Aeromicrobium ginsengisoli</name>
    <dbReference type="NCBI Taxonomy" id="363867"/>
    <lineage>
        <taxon>Bacteria</taxon>
        <taxon>Bacillati</taxon>
        <taxon>Actinomycetota</taxon>
        <taxon>Actinomycetes</taxon>
        <taxon>Propionibacteriales</taxon>
        <taxon>Nocardioidaceae</taxon>
        <taxon>Aeromicrobium</taxon>
    </lineage>
</organism>
<evidence type="ECO:0000256" key="1">
    <source>
        <dbReference type="ARBA" id="ARBA00004651"/>
    </source>
</evidence>
<evidence type="ECO:0000256" key="7">
    <source>
        <dbReference type="SAM" id="Phobius"/>
    </source>
</evidence>
<keyword evidence="3" id="KW-1003">Cell membrane</keyword>
<feature type="transmembrane region" description="Helical" evidence="7">
    <location>
        <begin position="64"/>
        <end position="87"/>
    </location>
</feature>
<sequence length="168" mass="17168">MNELDTASLILRLALGVTLIAHGWNHGFGPGGLKGTASWFESIGLRPAKVHAAVSSYLELAAGAALLVGFLVPFAAAAGVGIMTVAFVTVHRRNGFFIFREGEGYEYVMTIAFALTALAVLGGGQASLDHALDLDLDGVALGLGAAAAGILGAAGMLATSWRPSRTSD</sequence>
<protein>
    <submittedName>
        <fullName evidence="8">DoxX family protein</fullName>
    </submittedName>
</protein>
<evidence type="ECO:0000313" key="9">
    <source>
        <dbReference type="Proteomes" id="UP000380867"/>
    </source>
</evidence>
<keyword evidence="6 7" id="KW-0472">Membrane</keyword>
<comment type="caution">
    <text evidence="8">The sequence shown here is derived from an EMBL/GenBank/DDBJ whole genome shotgun (WGS) entry which is preliminary data.</text>
</comment>
<evidence type="ECO:0000256" key="4">
    <source>
        <dbReference type="ARBA" id="ARBA00022692"/>
    </source>
</evidence>
<comment type="similarity">
    <text evidence="2">Belongs to the DoxX family.</text>
</comment>
<dbReference type="Proteomes" id="UP000380867">
    <property type="component" value="Unassembled WGS sequence"/>
</dbReference>
<evidence type="ECO:0000256" key="5">
    <source>
        <dbReference type="ARBA" id="ARBA00022989"/>
    </source>
</evidence>
<evidence type="ECO:0000256" key="6">
    <source>
        <dbReference type="ARBA" id="ARBA00023136"/>
    </source>
</evidence>
<dbReference type="PANTHER" id="PTHR33452:SF1">
    <property type="entry name" value="INNER MEMBRANE PROTEIN YPHA-RELATED"/>
    <property type="match status" value="1"/>
</dbReference>
<accession>A0A5M4FEA9</accession>
<dbReference type="InterPro" id="IPR051907">
    <property type="entry name" value="DoxX-like_oxidoreductase"/>
</dbReference>
<reference evidence="8" key="1">
    <citation type="submission" date="2019-09" db="EMBL/GenBank/DDBJ databases">
        <authorList>
            <person name="Li J."/>
        </authorList>
    </citation>
    <scope>NUCLEOTIDE SEQUENCE [LARGE SCALE GENOMIC DNA]</scope>
    <source>
        <strain evidence="8">JCM 14732</strain>
    </source>
</reference>
<dbReference type="PANTHER" id="PTHR33452">
    <property type="entry name" value="OXIDOREDUCTASE CATD-RELATED"/>
    <property type="match status" value="1"/>
</dbReference>
<dbReference type="Pfam" id="PF07681">
    <property type="entry name" value="DoxX"/>
    <property type="match status" value="1"/>
</dbReference>
<evidence type="ECO:0000256" key="2">
    <source>
        <dbReference type="ARBA" id="ARBA00006679"/>
    </source>
</evidence>
<keyword evidence="4 7" id="KW-0812">Transmembrane</keyword>
<proteinExistence type="inferred from homology"/>
<dbReference type="InterPro" id="IPR032808">
    <property type="entry name" value="DoxX"/>
</dbReference>
<feature type="transmembrane region" description="Helical" evidence="7">
    <location>
        <begin position="138"/>
        <end position="158"/>
    </location>
</feature>
<name>A0A5M4FEA9_9ACTN</name>
<keyword evidence="9" id="KW-1185">Reference proteome</keyword>
<dbReference type="OrthoDB" id="346004at2"/>
<dbReference type="RefSeq" id="WP_149689125.1">
    <property type="nucleotide sequence ID" value="NZ_SDPQ02000002.1"/>
</dbReference>
<evidence type="ECO:0000256" key="3">
    <source>
        <dbReference type="ARBA" id="ARBA00022475"/>
    </source>
</evidence>
<evidence type="ECO:0000313" key="8">
    <source>
        <dbReference type="EMBL" id="KAA1397677.1"/>
    </source>
</evidence>
<dbReference type="GO" id="GO:0005886">
    <property type="term" value="C:plasma membrane"/>
    <property type="evidence" value="ECO:0007669"/>
    <property type="project" value="UniProtKB-SubCell"/>
</dbReference>
<comment type="subcellular location">
    <subcellularLocation>
        <location evidence="1">Cell membrane</location>
        <topology evidence="1">Multi-pass membrane protein</topology>
    </subcellularLocation>
</comment>
<dbReference type="EMBL" id="SDPQ02000002">
    <property type="protein sequence ID" value="KAA1397677.1"/>
    <property type="molecule type" value="Genomic_DNA"/>
</dbReference>
<dbReference type="AlphaFoldDB" id="A0A5M4FEA9"/>
<feature type="transmembrane region" description="Helical" evidence="7">
    <location>
        <begin position="107"/>
        <end position="126"/>
    </location>
</feature>
<gene>
    <name evidence="8" type="ORF">ESP70_010000</name>
</gene>